<proteinExistence type="inferred from homology"/>
<feature type="domain" description="Polysaccharide lyase 8 N-terminal alpha-helical" evidence="8">
    <location>
        <begin position="61"/>
        <end position="397"/>
    </location>
</feature>
<evidence type="ECO:0000313" key="9">
    <source>
        <dbReference type="EMBL" id="PSV09601.1"/>
    </source>
</evidence>
<name>A0A2T3KSW4_PHOLD</name>
<dbReference type="InterPro" id="IPR004103">
    <property type="entry name" value="Lyase_8_C"/>
</dbReference>
<dbReference type="InterPro" id="IPR003159">
    <property type="entry name" value="Lyase_8_central_dom"/>
</dbReference>
<dbReference type="InterPro" id="IPR012970">
    <property type="entry name" value="Lyase_8_alpha_N"/>
</dbReference>
<comment type="caution">
    <text evidence="9">The sequence shown here is derived from an EMBL/GenBank/DDBJ whole genome shotgun (WGS) entry which is preliminary data.</text>
</comment>
<feature type="active site" evidence="4">
    <location>
        <position position="302"/>
    </location>
</feature>
<dbReference type="Pfam" id="PF02278">
    <property type="entry name" value="Lyase_8"/>
    <property type="match status" value="1"/>
</dbReference>
<dbReference type="EMBL" id="PYNS01000017">
    <property type="protein sequence ID" value="PSV09601.1"/>
    <property type="molecule type" value="Genomic_DNA"/>
</dbReference>
<accession>A0A2T3KSW4</accession>
<dbReference type="Gene3D" id="2.60.220.10">
    <property type="entry name" value="Polysaccharide lyase family 8-like, C-terminal"/>
    <property type="match status" value="1"/>
</dbReference>
<feature type="chain" id="PRO_5015698293" evidence="5">
    <location>
        <begin position="23"/>
        <end position="817"/>
    </location>
</feature>
<evidence type="ECO:0000256" key="3">
    <source>
        <dbReference type="ARBA" id="ARBA00023239"/>
    </source>
</evidence>
<feature type="active site" evidence="4">
    <location>
        <position position="356"/>
    </location>
</feature>
<dbReference type="GO" id="GO:0016837">
    <property type="term" value="F:carbon-oxygen lyase activity, acting on polysaccharides"/>
    <property type="evidence" value="ECO:0007669"/>
    <property type="project" value="UniProtKB-ARBA"/>
</dbReference>
<evidence type="ECO:0000256" key="2">
    <source>
        <dbReference type="ARBA" id="ARBA00022729"/>
    </source>
</evidence>
<feature type="signal peptide" evidence="5">
    <location>
        <begin position="1"/>
        <end position="22"/>
    </location>
</feature>
<keyword evidence="3 9" id="KW-0456">Lyase</keyword>
<sequence>MKTLSLLSVSIALAIAPSVVSATASNVALHQPTEQAVTFQVSSLQTTPSEQEAFQQLRLKWSESFLGAPDAAFDDKLKQMVITTNNGAQKHWDSINTDAGRVSLWNDLVLDDQTEAGKKVLGANLRTSYQRLFIMAKAYQLRDGALQHNPQLLEAIIDGLTFLNQHYYKVGVKEWGNWWHWELGTPKDIHNILVVLYEQLPPALIASYLDATRYFTPLPTHLGAGPGADTSSNPHYRESTGGNRTDNTLVVLLRGILANDSTEITAAINALSPVVNYVEQSDGFYQDGSFLQHYDIAYNGTYGNVLLGGLGAQMSLVANTQWQVTDPKLQEIYPLIFKSYAPLLYRGTMMEFVNGRAISRPQEQGHDVGHNVLASLLHYIDGAPAQYVTPLKQLIKTQISQDTYIDFFESLNHVGNYQKAQQLVQDETIVAKDNQLGFFAFPAMDRVAYRTDDWAFSLAMHSSRLGNFECMNNENRKGWFTGDGMGYFYNQQLDHYHNYWPAIDSYRLSGTTVDDQVMSDCEGQRNQIAGGRKSQMEWVGSVKLDDAGSAGMDFSNWNDTLTAKKSWFMFEDMVVMLGSNIESSIGANVTTTVTNRKLSELGQTDILVNGMKWQAAQNPTVKSLLIDNPTLEDSALGYVFLTPTELAVKREVRQGNWSEIGTKTGDVSAEFVTATIDHSPDSNGYAYVVLPDSDLDDIAEFVEEKPIKVLRQDDVAHIIKNKEDKVIAANVWQQQAVKITPQITAVGKMALMVEKDDGEHHIAISDPLQTQTLLELEFKKPVKIKSDPEQRLQLGDRRTLLIDVTGLKGRSYAFTVK</sequence>
<dbReference type="Gene3D" id="1.50.10.100">
    <property type="entry name" value="Chondroitin AC/alginate lyase"/>
    <property type="match status" value="1"/>
</dbReference>
<feature type="domain" description="Polysaccharide lyase family 8 C-terminal" evidence="7">
    <location>
        <begin position="708"/>
        <end position="773"/>
    </location>
</feature>
<dbReference type="CDD" id="cd01083">
    <property type="entry name" value="GAG_Lyase"/>
    <property type="match status" value="1"/>
</dbReference>
<evidence type="ECO:0000313" key="10">
    <source>
        <dbReference type="Proteomes" id="UP000240530"/>
    </source>
</evidence>
<dbReference type="GO" id="GO:0005576">
    <property type="term" value="C:extracellular region"/>
    <property type="evidence" value="ECO:0007669"/>
    <property type="project" value="InterPro"/>
</dbReference>
<dbReference type="AlphaFoldDB" id="A0A2T3KSW4"/>
<evidence type="ECO:0000256" key="5">
    <source>
        <dbReference type="SAM" id="SignalP"/>
    </source>
</evidence>
<dbReference type="SUPFAM" id="SSF48230">
    <property type="entry name" value="Chondroitin AC/alginate lyase"/>
    <property type="match status" value="1"/>
</dbReference>
<feature type="active site" evidence="4">
    <location>
        <position position="293"/>
    </location>
</feature>
<dbReference type="Pfam" id="PF02884">
    <property type="entry name" value="Lyase_8_C"/>
    <property type="match status" value="1"/>
</dbReference>
<dbReference type="InterPro" id="IPR011013">
    <property type="entry name" value="Gal_mutarotase_sf_dom"/>
</dbReference>
<dbReference type="SUPFAM" id="SSF74650">
    <property type="entry name" value="Galactose mutarotase-like"/>
    <property type="match status" value="1"/>
</dbReference>
<dbReference type="InterPro" id="IPR008929">
    <property type="entry name" value="Chondroitin_lyas"/>
</dbReference>
<dbReference type="SUPFAM" id="SSF49863">
    <property type="entry name" value="Hyaluronate lyase-like, C-terminal domain"/>
    <property type="match status" value="1"/>
</dbReference>
<feature type="domain" description="Polysaccharide lyase family 8 central" evidence="6">
    <location>
        <begin position="440"/>
        <end position="692"/>
    </location>
</feature>
<dbReference type="Pfam" id="PF08124">
    <property type="entry name" value="Lyase_8_N"/>
    <property type="match status" value="1"/>
</dbReference>
<comment type="similarity">
    <text evidence="1">Belongs to the polysaccharide lyase 8 family.</text>
</comment>
<reference evidence="9 10" key="1">
    <citation type="submission" date="2018-03" db="EMBL/GenBank/DDBJ databases">
        <title>Whole genome sequencing of Histamine producing bacteria.</title>
        <authorList>
            <person name="Butler K."/>
        </authorList>
    </citation>
    <scope>NUCLEOTIDE SEQUENCE [LARGE SCALE GENOMIC DNA]</scope>
    <source>
        <strain evidence="9 10">Res.4.1</strain>
    </source>
</reference>
<dbReference type="PANTHER" id="PTHR38481:SF1">
    <property type="entry name" value="HYALURONATE LYASE"/>
    <property type="match status" value="1"/>
</dbReference>
<evidence type="ECO:0000256" key="1">
    <source>
        <dbReference type="ARBA" id="ARBA00006699"/>
    </source>
</evidence>
<organism evidence="9 10">
    <name type="scientific">Photobacterium leiognathi subsp. mandapamensis</name>
    <name type="common">Photobacterium mandapamensis</name>
    <dbReference type="NCBI Taxonomy" id="48408"/>
    <lineage>
        <taxon>Bacteria</taxon>
        <taxon>Pseudomonadati</taxon>
        <taxon>Pseudomonadota</taxon>
        <taxon>Gammaproteobacteria</taxon>
        <taxon>Vibrionales</taxon>
        <taxon>Vibrionaceae</taxon>
        <taxon>Photobacterium</taxon>
    </lineage>
</organism>
<gene>
    <name evidence="9" type="ORF">C0W93_14390</name>
</gene>
<dbReference type="GO" id="GO:0030246">
    <property type="term" value="F:carbohydrate binding"/>
    <property type="evidence" value="ECO:0007669"/>
    <property type="project" value="InterPro"/>
</dbReference>
<dbReference type="Gene3D" id="2.70.98.10">
    <property type="match status" value="1"/>
</dbReference>
<keyword evidence="2 5" id="KW-0732">Signal</keyword>
<dbReference type="PANTHER" id="PTHR38481">
    <property type="entry name" value="HYALURONATE LYASE"/>
    <property type="match status" value="1"/>
</dbReference>
<dbReference type="RefSeq" id="WP_107185505.1">
    <property type="nucleotide sequence ID" value="NZ_JAWQGC010000015.1"/>
</dbReference>
<evidence type="ECO:0000259" key="7">
    <source>
        <dbReference type="Pfam" id="PF02884"/>
    </source>
</evidence>
<dbReference type="InterPro" id="IPR011071">
    <property type="entry name" value="Lyase_8-like_C"/>
</dbReference>
<protein>
    <submittedName>
        <fullName evidence="9">Hyaluronate lyase</fullName>
    </submittedName>
</protein>
<evidence type="ECO:0000259" key="6">
    <source>
        <dbReference type="Pfam" id="PF02278"/>
    </source>
</evidence>
<dbReference type="Proteomes" id="UP000240530">
    <property type="component" value="Unassembled WGS sequence"/>
</dbReference>
<evidence type="ECO:0000256" key="4">
    <source>
        <dbReference type="PIRSR" id="PIRSR638970-1"/>
    </source>
</evidence>
<dbReference type="InterPro" id="IPR014718">
    <property type="entry name" value="GH-type_carb-bd"/>
</dbReference>
<evidence type="ECO:0000259" key="8">
    <source>
        <dbReference type="Pfam" id="PF08124"/>
    </source>
</evidence>
<dbReference type="InterPro" id="IPR038970">
    <property type="entry name" value="Lyase_8"/>
</dbReference>
<dbReference type="GO" id="GO:0005975">
    <property type="term" value="P:carbohydrate metabolic process"/>
    <property type="evidence" value="ECO:0007669"/>
    <property type="project" value="InterPro"/>
</dbReference>